<dbReference type="AlphaFoldDB" id="A0A645FAA6"/>
<protein>
    <submittedName>
        <fullName evidence="1">Uncharacterized protein</fullName>
    </submittedName>
</protein>
<reference evidence="1" key="1">
    <citation type="submission" date="2019-08" db="EMBL/GenBank/DDBJ databases">
        <authorList>
            <person name="Kucharzyk K."/>
            <person name="Murdoch R.W."/>
            <person name="Higgins S."/>
            <person name="Loffler F."/>
        </authorList>
    </citation>
    <scope>NUCLEOTIDE SEQUENCE</scope>
</reference>
<accession>A0A645FAA6</accession>
<name>A0A645FAA6_9ZZZZ</name>
<organism evidence="1">
    <name type="scientific">bioreactor metagenome</name>
    <dbReference type="NCBI Taxonomy" id="1076179"/>
    <lineage>
        <taxon>unclassified sequences</taxon>
        <taxon>metagenomes</taxon>
        <taxon>ecological metagenomes</taxon>
    </lineage>
</organism>
<gene>
    <name evidence="1" type="ORF">SDC9_158616</name>
</gene>
<dbReference type="EMBL" id="VSSQ01057522">
    <property type="protein sequence ID" value="MPN11315.1"/>
    <property type="molecule type" value="Genomic_DNA"/>
</dbReference>
<comment type="caution">
    <text evidence="1">The sequence shown here is derived from an EMBL/GenBank/DDBJ whole genome shotgun (WGS) entry which is preliminary data.</text>
</comment>
<proteinExistence type="predicted"/>
<sequence>MGVPYVKHELIALFLRPVAHAHDFEALFKALCHAQHHVVDERTGQAMQRAVTLVIRRTLYRKHAVILLDEHIFINLCGKLTLRSLDRHVVALVNRDCHSRRDCYRKFSDSRHLLTPHV</sequence>
<evidence type="ECO:0000313" key="1">
    <source>
        <dbReference type="EMBL" id="MPN11315.1"/>
    </source>
</evidence>